<dbReference type="GO" id="GO:0016301">
    <property type="term" value="F:kinase activity"/>
    <property type="evidence" value="ECO:0007669"/>
    <property type="project" value="UniProtKB-KW"/>
</dbReference>
<dbReference type="EMBL" id="UHDK01000001">
    <property type="protein sequence ID" value="SUM35239.1"/>
    <property type="molecule type" value="Genomic_DNA"/>
</dbReference>
<dbReference type="Pfam" id="PF01326">
    <property type="entry name" value="PPDK_N"/>
    <property type="match status" value="1"/>
</dbReference>
<gene>
    <name evidence="2" type="primary">ppdK_4</name>
    <name evidence="2" type="ORF">NCTC12195_04769</name>
</gene>
<dbReference type="EC" id="2.7.9.1" evidence="2"/>
<dbReference type="PANTHER" id="PTHR22931">
    <property type="entry name" value="PHOSPHOENOLPYRUVATE DIKINASE-RELATED"/>
    <property type="match status" value="1"/>
</dbReference>
<dbReference type="GO" id="GO:0005524">
    <property type="term" value="F:ATP binding"/>
    <property type="evidence" value="ECO:0007669"/>
    <property type="project" value="InterPro"/>
</dbReference>
<dbReference type="InterPro" id="IPR013815">
    <property type="entry name" value="ATP_grasp_subdomain_1"/>
</dbReference>
<name>A0A380FNP8_STAGA</name>
<evidence type="ECO:0000259" key="1">
    <source>
        <dbReference type="Pfam" id="PF01326"/>
    </source>
</evidence>
<sequence>MTQYIYAFDEGQKSMKDLLGGKGANLAEMKRIGLPVPDGFTITTEACIEYLQHGSKLSAELLSELDNQLSAFSKRTYKSFSADSDLLLVSVRSGAKNFYAWYDGYNFKLRVK</sequence>
<dbReference type="PANTHER" id="PTHR22931:SF9">
    <property type="entry name" value="PYRUVATE, PHOSPHATE DIKINASE 1, CHLOROPLASTIC"/>
    <property type="match status" value="1"/>
</dbReference>
<dbReference type="Proteomes" id="UP000255277">
    <property type="component" value="Unassembled WGS sequence"/>
</dbReference>
<dbReference type="AlphaFoldDB" id="A0A380FNP8"/>
<accession>A0A380FNP8</accession>
<keyword evidence="2" id="KW-0808">Transferase</keyword>
<dbReference type="InterPro" id="IPR010121">
    <property type="entry name" value="Pyruvate_phosphate_dikinase"/>
</dbReference>
<dbReference type="GO" id="GO:0050242">
    <property type="term" value="F:pyruvate, phosphate dikinase activity"/>
    <property type="evidence" value="ECO:0007669"/>
    <property type="project" value="UniProtKB-EC"/>
</dbReference>
<reference evidence="2 3" key="1">
    <citation type="submission" date="2018-06" db="EMBL/GenBank/DDBJ databases">
        <authorList>
            <consortium name="Pathogen Informatics"/>
            <person name="Doyle S."/>
        </authorList>
    </citation>
    <scope>NUCLEOTIDE SEQUENCE [LARGE SCALE GENOMIC DNA]</scope>
    <source>
        <strain evidence="2 3">NCTC12195</strain>
    </source>
</reference>
<evidence type="ECO:0000313" key="2">
    <source>
        <dbReference type="EMBL" id="SUM35239.1"/>
    </source>
</evidence>
<keyword evidence="2" id="KW-0418">Kinase</keyword>
<proteinExistence type="predicted"/>
<feature type="domain" description="Pyruvate phosphate dikinase AMP/ATP-binding" evidence="1">
    <location>
        <begin position="17"/>
        <end position="67"/>
    </location>
</feature>
<dbReference type="InterPro" id="IPR002192">
    <property type="entry name" value="PPDK_AMP/ATP-bd"/>
</dbReference>
<organism evidence="2 3">
    <name type="scientific">Staphylococcus gallinarum</name>
    <dbReference type="NCBI Taxonomy" id="1293"/>
    <lineage>
        <taxon>Bacteria</taxon>
        <taxon>Bacillati</taxon>
        <taxon>Bacillota</taxon>
        <taxon>Bacilli</taxon>
        <taxon>Bacillales</taxon>
        <taxon>Staphylococcaceae</taxon>
        <taxon>Staphylococcus</taxon>
    </lineage>
</organism>
<evidence type="ECO:0000313" key="3">
    <source>
        <dbReference type="Proteomes" id="UP000255277"/>
    </source>
</evidence>
<dbReference type="SUPFAM" id="SSF56059">
    <property type="entry name" value="Glutathione synthetase ATP-binding domain-like"/>
    <property type="match status" value="1"/>
</dbReference>
<protein>
    <submittedName>
        <fullName evidence="2">Pyruvate phosphate dikinase</fullName>
        <ecNumber evidence="2">2.7.9.1</ecNumber>
    </submittedName>
</protein>
<keyword evidence="2" id="KW-0670">Pyruvate</keyword>
<dbReference type="Gene3D" id="3.30.1490.20">
    <property type="entry name" value="ATP-grasp fold, A domain"/>
    <property type="match status" value="1"/>
</dbReference>